<dbReference type="PANTHER" id="PTHR42954">
    <property type="entry name" value="FE(2+) TRANSPORT PROTEIN A"/>
    <property type="match status" value="1"/>
</dbReference>
<dbReference type="InterPro" id="IPR038157">
    <property type="entry name" value="FeoA_core_dom"/>
</dbReference>
<sequence>MKNLCEIQTGETVKVENLSAKDLLKERLLALGLTKGAFVEVMRKGPANNLTVYKIRGAMIALRNEEASLIDVSLN</sequence>
<dbReference type="InterPro" id="IPR052713">
    <property type="entry name" value="FeoA"/>
</dbReference>
<evidence type="ECO:0000256" key="1">
    <source>
        <dbReference type="ARBA" id="ARBA00023004"/>
    </source>
</evidence>
<proteinExistence type="predicted"/>
<comment type="caution">
    <text evidence="3">The sequence shown here is derived from an EMBL/GenBank/DDBJ whole genome shotgun (WGS) entry which is preliminary data.</text>
</comment>
<dbReference type="SMART" id="SM00899">
    <property type="entry name" value="FeoA"/>
    <property type="match status" value="1"/>
</dbReference>
<dbReference type="RefSeq" id="WP_268059820.1">
    <property type="nucleotide sequence ID" value="NZ_JAPQFJ010000002.1"/>
</dbReference>
<gene>
    <name evidence="3" type="ORF">OW729_02375</name>
</gene>
<evidence type="ECO:0000313" key="4">
    <source>
        <dbReference type="Proteomes" id="UP001144612"/>
    </source>
</evidence>
<dbReference type="InterPro" id="IPR008988">
    <property type="entry name" value="Transcriptional_repressor_C"/>
</dbReference>
<dbReference type="EMBL" id="JAPQFJ010000002">
    <property type="protein sequence ID" value="MCY6957447.1"/>
    <property type="molecule type" value="Genomic_DNA"/>
</dbReference>
<dbReference type="PANTHER" id="PTHR42954:SF2">
    <property type="entry name" value="FE(2+) TRANSPORT PROTEIN A"/>
    <property type="match status" value="1"/>
</dbReference>
<feature type="domain" description="Ferrous iron transporter FeoA-like" evidence="2">
    <location>
        <begin position="2"/>
        <end position="74"/>
    </location>
</feature>
<dbReference type="SUPFAM" id="SSF50037">
    <property type="entry name" value="C-terminal domain of transcriptional repressors"/>
    <property type="match status" value="1"/>
</dbReference>
<organism evidence="3 4">
    <name type="scientific">Clostridium brassicae</name>
    <dbReference type="NCBI Taxonomy" id="2999072"/>
    <lineage>
        <taxon>Bacteria</taxon>
        <taxon>Bacillati</taxon>
        <taxon>Bacillota</taxon>
        <taxon>Clostridia</taxon>
        <taxon>Eubacteriales</taxon>
        <taxon>Clostridiaceae</taxon>
        <taxon>Clostridium</taxon>
    </lineage>
</organism>
<evidence type="ECO:0000313" key="3">
    <source>
        <dbReference type="EMBL" id="MCY6957447.1"/>
    </source>
</evidence>
<keyword evidence="4" id="KW-1185">Reference proteome</keyword>
<name>A0ABT4D593_9CLOT</name>
<dbReference type="InterPro" id="IPR007167">
    <property type="entry name" value="Fe-transptr_FeoA-like"/>
</dbReference>
<reference evidence="3" key="1">
    <citation type="submission" date="2022-12" db="EMBL/GenBank/DDBJ databases">
        <title>Clostridium sp. nov., isolated from industrial wastewater.</title>
        <authorList>
            <person name="Jiayan W."/>
        </authorList>
    </citation>
    <scope>NUCLEOTIDE SEQUENCE</scope>
    <source>
        <strain evidence="3">ZC22-4</strain>
    </source>
</reference>
<dbReference type="Proteomes" id="UP001144612">
    <property type="component" value="Unassembled WGS sequence"/>
</dbReference>
<dbReference type="Gene3D" id="2.30.30.90">
    <property type="match status" value="1"/>
</dbReference>
<protein>
    <submittedName>
        <fullName evidence="3">FeoA family protein</fullName>
    </submittedName>
</protein>
<accession>A0ABT4D593</accession>
<keyword evidence="1" id="KW-0408">Iron</keyword>
<evidence type="ECO:0000259" key="2">
    <source>
        <dbReference type="SMART" id="SM00899"/>
    </source>
</evidence>
<dbReference type="Pfam" id="PF04023">
    <property type="entry name" value="FeoA"/>
    <property type="match status" value="1"/>
</dbReference>